<dbReference type="InParanoid" id="K3X1T6"/>
<organism evidence="4 5">
    <name type="scientific">Globisporangium ultimum (strain ATCC 200006 / CBS 805.95 / DAOM BR144)</name>
    <name type="common">Pythium ultimum</name>
    <dbReference type="NCBI Taxonomy" id="431595"/>
    <lineage>
        <taxon>Eukaryota</taxon>
        <taxon>Sar</taxon>
        <taxon>Stramenopiles</taxon>
        <taxon>Oomycota</taxon>
        <taxon>Peronosporomycetes</taxon>
        <taxon>Pythiales</taxon>
        <taxon>Pythiaceae</taxon>
        <taxon>Globisporangium</taxon>
    </lineage>
</organism>
<dbReference type="Gene3D" id="3.40.720.10">
    <property type="entry name" value="Alkaline Phosphatase, subunit A"/>
    <property type="match status" value="1"/>
</dbReference>
<protein>
    <recommendedName>
        <fullName evidence="3">Sulfatase N-terminal domain-containing protein</fullName>
    </recommendedName>
</protein>
<dbReference type="AlphaFoldDB" id="K3X1T6"/>
<feature type="transmembrane region" description="Helical" evidence="2">
    <location>
        <begin position="70"/>
        <end position="93"/>
    </location>
</feature>
<feature type="transmembrane region" description="Helical" evidence="2">
    <location>
        <begin position="176"/>
        <end position="195"/>
    </location>
</feature>
<dbReference type="VEuPathDB" id="FungiDB:PYU1_G011160"/>
<dbReference type="STRING" id="431595.K3X1T6"/>
<dbReference type="CDD" id="cd16015">
    <property type="entry name" value="LTA_synthase"/>
    <property type="match status" value="1"/>
</dbReference>
<keyword evidence="2" id="KW-0472">Membrane</keyword>
<sequence length="824" mass="92094">MRHSFAARARASVASWNATVVSTLQANPWMHWAFVYAVGHLYYFSYRCLITPELLATFGAKDEHTAEIKLAGVWLGVVEDFIALTCLVVLLWGCDSLLRLLPGPRRAVSILKYALQFVAYLVLFVVFVAPFCADTVLMRTRQLRFTFDWVHTYLNQRDAAHNLQVGAVEVRIAMHALELTLAIAVLFSAIGVLYLDLSHWSPLHAIWKKNATKRSKPTTYIVTTPSSRSNGYVDMERGDEEKSQNTEASHDDATFLTESHTSNAQSLPWRSYVESIVMAGSFLVVLPIIALAIAHNCSPVVANVALNTILNEAFRLWIHTEFLPSLASGDIASASNSLQSPFIHASTENFTLFGEASLYRRTTGFRGPLAFNVSVDPHDPPNVLVIVVESFRARDSAYLVGNSTYLLNGDPNITITPDFDRWARRGIAFSNFWSSYRTSRSLESILFGQIPYDSVTDSGITGGKTDVELAGLPQFFKAKGYETTYMSGCRTDYDQWNKFLPAHGFDEVLARNEVKVLAEKDLGITPAAWLSDKEGGGERRAHSYWGPHDDISFEVLGNILINKTEAQTARVNSGTQKTPFFLTHYTISSHTPFREYPAWWDEYPKPDFTSQYEGRTHAETIRAYLELRYFQNLALGKFLDRMKAQGVLDDTIVVIVGDHGQAPELGLDVVEPDQTSTTHVAAALIAEGRLGDDAGTIVEDAAEQYDLFNTLADIVGLPEGGFIQSGVGRSLKRAVPFGDRIVWSNNPSRKFAAIRGHHRIEYDHVSSEISMYDVETDHFQTRDLYPTLDETEKAGVDAIREAGRQLNMYFKNRWDKKCILAVAC</sequence>
<feature type="transmembrane region" description="Helical" evidence="2">
    <location>
        <begin position="113"/>
        <end position="137"/>
    </location>
</feature>
<keyword evidence="5" id="KW-1185">Reference proteome</keyword>
<name>K3X1T6_GLOUD</name>
<proteinExistence type="predicted"/>
<dbReference type="InterPro" id="IPR052701">
    <property type="entry name" value="GAG_Ulvan_Degrading_Sulfatases"/>
</dbReference>
<reference evidence="5" key="2">
    <citation type="submission" date="2010-04" db="EMBL/GenBank/DDBJ databases">
        <authorList>
            <person name="Buell R."/>
            <person name="Hamilton J."/>
            <person name="Hostetler J."/>
        </authorList>
    </citation>
    <scope>NUCLEOTIDE SEQUENCE [LARGE SCALE GENOMIC DNA]</scope>
    <source>
        <strain evidence="5">DAOM:BR144</strain>
    </source>
</reference>
<dbReference type="InterPro" id="IPR017850">
    <property type="entry name" value="Alkaline_phosphatase_core_sf"/>
</dbReference>
<feature type="domain" description="Sulfatase N-terminal" evidence="3">
    <location>
        <begin position="381"/>
        <end position="664"/>
    </location>
</feature>
<dbReference type="InterPro" id="IPR000917">
    <property type="entry name" value="Sulfatase_N"/>
</dbReference>
<dbReference type="EnsemblProtists" id="PYU1_T011185">
    <property type="protein sequence ID" value="PYU1_T011185"/>
    <property type="gene ID" value="PYU1_G011160"/>
</dbReference>
<dbReference type="Proteomes" id="UP000019132">
    <property type="component" value="Unassembled WGS sequence"/>
</dbReference>
<evidence type="ECO:0000313" key="5">
    <source>
        <dbReference type="Proteomes" id="UP000019132"/>
    </source>
</evidence>
<dbReference type="Pfam" id="PF00884">
    <property type="entry name" value="Sulfatase"/>
    <property type="match status" value="1"/>
</dbReference>
<reference evidence="4" key="3">
    <citation type="submission" date="2015-02" db="UniProtKB">
        <authorList>
            <consortium name="EnsemblProtists"/>
        </authorList>
    </citation>
    <scope>IDENTIFICATION</scope>
    <source>
        <strain evidence="4">DAOM BR144</strain>
    </source>
</reference>
<accession>K3X1T6</accession>
<dbReference type="PANTHER" id="PTHR43751:SF3">
    <property type="entry name" value="SULFATASE N-TERMINAL DOMAIN-CONTAINING PROTEIN"/>
    <property type="match status" value="1"/>
</dbReference>
<evidence type="ECO:0000313" key="4">
    <source>
        <dbReference type="EnsemblProtists" id="PYU1_T011185"/>
    </source>
</evidence>
<evidence type="ECO:0000259" key="3">
    <source>
        <dbReference type="Pfam" id="PF00884"/>
    </source>
</evidence>
<dbReference type="SUPFAM" id="SSF53649">
    <property type="entry name" value="Alkaline phosphatase-like"/>
    <property type="match status" value="1"/>
</dbReference>
<dbReference type="OMA" id="EPESMEN"/>
<evidence type="ECO:0000256" key="1">
    <source>
        <dbReference type="SAM" id="MobiDB-lite"/>
    </source>
</evidence>
<keyword evidence="2" id="KW-1133">Transmembrane helix</keyword>
<dbReference type="PANTHER" id="PTHR43751">
    <property type="entry name" value="SULFATASE"/>
    <property type="match status" value="1"/>
</dbReference>
<feature type="compositionally biased region" description="Basic and acidic residues" evidence="1">
    <location>
        <begin position="234"/>
        <end position="252"/>
    </location>
</feature>
<dbReference type="HOGENOM" id="CLU_009197_0_0_1"/>
<dbReference type="EMBL" id="GL376606">
    <property type="status" value="NOT_ANNOTATED_CDS"/>
    <property type="molecule type" value="Genomic_DNA"/>
</dbReference>
<reference evidence="5" key="1">
    <citation type="journal article" date="2010" name="Genome Biol.">
        <title>Genome sequence of the necrotrophic plant pathogen Pythium ultimum reveals original pathogenicity mechanisms and effector repertoire.</title>
        <authorList>
            <person name="Levesque C.A."/>
            <person name="Brouwer H."/>
            <person name="Cano L."/>
            <person name="Hamilton J.P."/>
            <person name="Holt C."/>
            <person name="Huitema E."/>
            <person name="Raffaele S."/>
            <person name="Robideau G.P."/>
            <person name="Thines M."/>
            <person name="Win J."/>
            <person name="Zerillo M.M."/>
            <person name="Beakes G.W."/>
            <person name="Boore J.L."/>
            <person name="Busam D."/>
            <person name="Dumas B."/>
            <person name="Ferriera S."/>
            <person name="Fuerstenberg S.I."/>
            <person name="Gachon C.M."/>
            <person name="Gaulin E."/>
            <person name="Govers F."/>
            <person name="Grenville-Briggs L."/>
            <person name="Horner N."/>
            <person name="Hostetler J."/>
            <person name="Jiang R.H."/>
            <person name="Johnson J."/>
            <person name="Krajaejun T."/>
            <person name="Lin H."/>
            <person name="Meijer H.J."/>
            <person name="Moore B."/>
            <person name="Morris P."/>
            <person name="Phuntmart V."/>
            <person name="Puiu D."/>
            <person name="Shetty J."/>
            <person name="Stajich J.E."/>
            <person name="Tripathy S."/>
            <person name="Wawra S."/>
            <person name="van West P."/>
            <person name="Whitty B.R."/>
            <person name="Coutinho P.M."/>
            <person name="Henrissat B."/>
            <person name="Martin F."/>
            <person name="Thomas P.D."/>
            <person name="Tyler B.M."/>
            <person name="De Vries R.P."/>
            <person name="Kamoun S."/>
            <person name="Yandell M."/>
            <person name="Tisserat N."/>
            <person name="Buell C.R."/>
        </authorList>
    </citation>
    <scope>NUCLEOTIDE SEQUENCE</scope>
    <source>
        <strain evidence="5">DAOM:BR144</strain>
    </source>
</reference>
<keyword evidence="2" id="KW-0812">Transmembrane</keyword>
<feature type="region of interest" description="Disordered" evidence="1">
    <location>
        <begin position="231"/>
        <end position="252"/>
    </location>
</feature>
<evidence type="ECO:0000256" key="2">
    <source>
        <dbReference type="SAM" id="Phobius"/>
    </source>
</evidence>
<dbReference type="eggNOG" id="ENOG502R9SW">
    <property type="taxonomic scope" value="Eukaryota"/>
</dbReference>